<feature type="region of interest" description="Disordered" evidence="1">
    <location>
        <begin position="637"/>
        <end position="741"/>
    </location>
</feature>
<organism evidence="2 3">
    <name type="scientific">Kwoniella dendrophila CBS 6074</name>
    <dbReference type="NCBI Taxonomy" id="1295534"/>
    <lineage>
        <taxon>Eukaryota</taxon>
        <taxon>Fungi</taxon>
        <taxon>Dikarya</taxon>
        <taxon>Basidiomycota</taxon>
        <taxon>Agaricomycotina</taxon>
        <taxon>Tremellomycetes</taxon>
        <taxon>Tremellales</taxon>
        <taxon>Cryptococcaceae</taxon>
        <taxon>Kwoniella</taxon>
    </lineage>
</organism>
<proteinExistence type="predicted"/>
<gene>
    <name evidence="2" type="ORF">L201_005729</name>
</gene>
<accession>A0AAX4K1M1</accession>
<evidence type="ECO:0000256" key="1">
    <source>
        <dbReference type="SAM" id="MobiDB-lite"/>
    </source>
</evidence>
<feature type="compositionally biased region" description="Low complexity" evidence="1">
    <location>
        <begin position="279"/>
        <end position="290"/>
    </location>
</feature>
<feature type="compositionally biased region" description="Basic and acidic residues" evidence="1">
    <location>
        <begin position="456"/>
        <end position="479"/>
    </location>
</feature>
<feature type="compositionally biased region" description="Low complexity" evidence="1">
    <location>
        <begin position="316"/>
        <end position="326"/>
    </location>
</feature>
<feature type="compositionally biased region" description="Acidic residues" evidence="1">
    <location>
        <begin position="480"/>
        <end position="497"/>
    </location>
</feature>
<feature type="compositionally biased region" description="Polar residues" evidence="1">
    <location>
        <begin position="298"/>
        <end position="308"/>
    </location>
</feature>
<feature type="compositionally biased region" description="Basic and acidic residues" evidence="1">
    <location>
        <begin position="410"/>
        <end position="433"/>
    </location>
</feature>
<dbReference type="AlphaFoldDB" id="A0AAX4K1M1"/>
<evidence type="ECO:0008006" key="4">
    <source>
        <dbReference type="Google" id="ProtNLM"/>
    </source>
</evidence>
<sequence>MADPPSSATPNTRQRAAPLPSESAPFTFSCKCFNLKVNGRIAKEDEQQVTKQSEDILKVYLPIAAEVVRLSGYVTYNQDVFGTSNGNAAQPNNDDTLGPSWRTCWLCDTQCYQVSGKRKYDDAADEEWVTIKLGNGIIYGDDLEIKDQQLLSFSKLHMVAPNPPSTFGRPPSNLAPTPYPPVNQTPDPNHLIPPPHDPFFLPPPFIPNNPHLRDLCDGAGDYLKGAHKKLEDEVKRYISSKTQEMRELEEKVRGEVEMLWLKYKDGPGKDDVIERERSSSISRTGSISRPISKDRSTEALNNKSNNDNPIAKVATSPSINPPNSSLLAQSLSANTFYAPPPSNNPPSSVKDEISKTLSQVASTYDKRDDSRAVAMSYVLSNLNDHMGNSSTNGTSQSRRRSSSKSNGEPVPDKDSWIDDERATLRGNLGHENRMSAVEEEEGEGRTPKPKNVRQLQSEKKEDKGKGKGKVTFEEPKAETEDGVEASDVEDTVFDMEMDDQKPSQPKDTSSTSSPPERLAQLPISRTRNIVEANLSRTFAADAPSHRAAWRRIEENGSMYATLRRGSSTAEEEDDNVDESNISKLAMSMPMAIHLPKSRVKHVAVTELERKTSLSDKHGILVPPLLKVMKQRGISEEGNSLGISSSLSLSRGRTPINDTNNKSLRSTSVSREREQVKSYNNDPGALYESLGDDEDEDSTNNENEDDQGTLRDAKGFIPPHVLARKSDKEQLPDVGWRSMVSS</sequence>
<feature type="compositionally biased region" description="Low complexity" evidence="1">
    <location>
        <begin position="637"/>
        <end position="649"/>
    </location>
</feature>
<protein>
    <recommendedName>
        <fullName evidence="4">C2 NT-type domain-containing protein</fullName>
    </recommendedName>
</protein>
<dbReference type="EMBL" id="CP144104">
    <property type="protein sequence ID" value="WWC90792.1"/>
    <property type="molecule type" value="Genomic_DNA"/>
</dbReference>
<feature type="region of interest" description="Disordered" evidence="1">
    <location>
        <begin position="1"/>
        <end position="22"/>
    </location>
</feature>
<feature type="region of interest" description="Disordered" evidence="1">
    <location>
        <begin position="382"/>
        <end position="521"/>
    </location>
</feature>
<feature type="compositionally biased region" description="Polar residues" evidence="1">
    <location>
        <begin position="655"/>
        <end position="668"/>
    </location>
</feature>
<feature type="compositionally biased region" description="Acidic residues" evidence="1">
    <location>
        <begin position="689"/>
        <end position="706"/>
    </location>
</feature>
<dbReference type="GeneID" id="91096399"/>
<reference evidence="2 3" key="1">
    <citation type="submission" date="2024-01" db="EMBL/GenBank/DDBJ databases">
        <title>Comparative genomics of Cryptococcus and Kwoniella reveals pathogenesis evolution and contrasting modes of karyotype evolution via chromosome fusion or intercentromeric recombination.</title>
        <authorList>
            <person name="Coelho M.A."/>
            <person name="David-Palma M."/>
            <person name="Shea T."/>
            <person name="Bowers K."/>
            <person name="McGinley-Smith S."/>
            <person name="Mohammad A.W."/>
            <person name="Gnirke A."/>
            <person name="Yurkov A.M."/>
            <person name="Nowrousian M."/>
            <person name="Sun S."/>
            <person name="Cuomo C.A."/>
            <person name="Heitman J."/>
        </authorList>
    </citation>
    <scope>NUCLEOTIDE SEQUENCE [LARGE SCALE GENOMIC DNA]</scope>
    <source>
        <strain evidence="2 3">CBS 6074</strain>
    </source>
</reference>
<feature type="compositionally biased region" description="Polar residues" evidence="1">
    <location>
        <begin position="1"/>
        <end position="14"/>
    </location>
</feature>
<feature type="compositionally biased region" description="Basic and acidic residues" evidence="1">
    <location>
        <begin position="265"/>
        <end position="278"/>
    </location>
</feature>
<evidence type="ECO:0000313" key="3">
    <source>
        <dbReference type="Proteomes" id="UP001355207"/>
    </source>
</evidence>
<dbReference type="Proteomes" id="UP001355207">
    <property type="component" value="Chromosome 7"/>
</dbReference>
<feature type="region of interest" description="Disordered" evidence="1">
    <location>
        <begin position="265"/>
        <end position="326"/>
    </location>
</feature>
<evidence type="ECO:0000313" key="2">
    <source>
        <dbReference type="EMBL" id="WWC90792.1"/>
    </source>
</evidence>
<name>A0AAX4K1M1_9TREE</name>
<feature type="compositionally biased region" description="Polar residues" evidence="1">
    <location>
        <begin position="502"/>
        <end position="514"/>
    </location>
</feature>
<dbReference type="RefSeq" id="XP_066077555.1">
    <property type="nucleotide sequence ID" value="XM_066221458.1"/>
</dbReference>
<keyword evidence="3" id="KW-1185">Reference proteome</keyword>
<feature type="compositionally biased region" description="Low complexity" evidence="1">
    <location>
        <begin position="387"/>
        <end position="396"/>
    </location>
</feature>